<keyword evidence="12" id="KW-1185">Reference proteome</keyword>
<dbReference type="EMBL" id="JAUSUR010000008">
    <property type="protein sequence ID" value="MDQ0362892.1"/>
    <property type="molecule type" value="Genomic_DNA"/>
</dbReference>
<dbReference type="SUPFAM" id="SSF52540">
    <property type="entry name" value="P-loop containing nucleoside triphosphate hydrolases"/>
    <property type="match status" value="1"/>
</dbReference>
<evidence type="ECO:0000256" key="4">
    <source>
        <dbReference type="ARBA" id="ARBA00022695"/>
    </source>
</evidence>
<evidence type="ECO:0000256" key="2">
    <source>
        <dbReference type="ARBA" id="ARBA00017703"/>
    </source>
</evidence>
<gene>
    <name evidence="11" type="ORF">J2S15_003653</name>
</gene>
<evidence type="ECO:0000259" key="9">
    <source>
        <dbReference type="Pfam" id="PF06144"/>
    </source>
</evidence>
<protein>
    <recommendedName>
        <fullName evidence="2">DNA polymerase III subunit delta</fullName>
        <ecNumber evidence="1">2.7.7.7</ecNumber>
    </recommendedName>
</protein>
<organism evidence="11 12">
    <name type="scientific">Breznakia pachnodae</name>
    <dbReference type="NCBI Taxonomy" id="265178"/>
    <lineage>
        <taxon>Bacteria</taxon>
        <taxon>Bacillati</taxon>
        <taxon>Bacillota</taxon>
        <taxon>Erysipelotrichia</taxon>
        <taxon>Erysipelotrichales</taxon>
        <taxon>Erysipelotrichaceae</taxon>
        <taxon>Breznakia</taxon>
    </lineage>
</organism>
<dbReference type="NCBIfam" id="TIGR01128">
    <property type="entry name" value="holA"/>
    <property type="match status" value="1"/>
</dbReference>
<evidence type="ECO:0000256" key="6">
    <source>
        <dbReference type="ARBA" id="ARBA00022932"/>
    </source>
</evidence>
<dbReference type="Pfam" id="PF06144">
    <property type="entry name" value="DNA_pol3_delta"/>
    <property type="match status" value="1"/>
</dbReference>
<proteinExistence type="inferred from homology"/>
<evidence type="ECO:0000256" key="1">
    <source>
        <dbReference type="ARBA" id="ARBA00012417"/>
    </source>
</evidence>
<keyword evidence="6" id="KW-0239">DNA-directed DNA polymerase</keyword>
<dbReference type="InterPro" id="IPR027417">
    <property type="entry name" value="P-loop_NTPase"/>
</dbReference>
<feature type="domain" description="DNA polymerase III delta subunit-like C-terminal" evidence="10">
    <location>
        <begin position="190"/>
        <end position="310"/>
    </location>
</feature>
<evidence type="ECO:0000256" key="7">
    <source>
        <dbReference type="ARBA" id="ARBA00034754"/>
    </source>
</evidence>
<comment type="caution">
    <text evidence="11">The sequence shown here is derived from an EMBL/GenBank/DDBJ whole genome shotgun (WGS) entry which is preliminary data.</text>
</comment>
<dbReference type="InterPro" id="IPR005790">
    <property type="entry name" value="DNA_polIII_delta"/>
</dbReference>
<dbReference type="PANTHER" id="PTHR34388">
    <property type="entry name" value="DNA POLYMERASE III SUBUNIT DELTA"/>
    <property type="match status" value="1"/>
</dbReference>
<feature type="domain" description="DNA polymerase III delta N-terminal" evidence="9">
    <location>
        <begin position="3"/>
        <end position="113"/>
    </location>
</feature>
<keyword evidence="5" id="KW-0235">DNA replication</keyword>
<dbReference type="GO" id="GO:0003887">
    <property type="term" value="F:DNA-directed DNA polymerase activity"/>
    <property type="evidence" value="ECO:0007669"/>
    <property type="project" value="UniProtKB-EC"/>
</dbReference>
<dbReference type="Gene3D" id="3.40.50.300">
    <property type="entry name" value="P-loop containing nucleotide triphosphate hydrolases"/>
    <property type="match status" value="1"/>
</dbReference>
<evidence type="ECO:0000256" key="8">
    <source>
        <dbReference type="ARBA" id="ARBA00049244"/>
    </source>
</evidence>
<dbReference type="PANTHER" id="PTHR34388:SF1">
    <property type="entry name" value="DNA POLYMERASE III SUBUNIT DELTA"/>
    <property type="match status" value="1"/>
</dbReference>
<dbReference type="InterPro" id="IPR008921">
    <property type="entry name" value="DNA_pol3_clamp-load_cplx_C"/>
</dbReference>
<dbReference type="InterPro" id="IPR048466">
    <property type="entry name" value="DNA_pol3_delta-like_C"/>
</dbReference>
<dbReference type="Gene3D" id="1.10.8.60">
    <property type="match status" value="1"/>
</dbReference>
<dbReference type="InterPro" id="IPR010372">
    <property type="entry name" value="DNA_pol3_delta_N"/>
</dbReference>
<accession>A0ABU0E7M0</accession>
<dbReference type="SUPFAM" id="SSF48019">
    <property type="entry name" value="post-AAA+ oligomerization domain-like"/>
    <property type="match status" value="1"/>
</dbReference>
<comment type="catalytic activity">
    <reaction evidence="8">
        <text>DNA(n) + a 2'-deoxyribonucleoside 5'-triphosphate = DNA(n+1) + diphosphate</text>
        <dbReference type="Rhea" id="RHEA:22508"/>
        <dbReference type="Rhea" id="RHEA-COMP:17339"/>
        <dbReference type="Rhea" id="RHEA-COMP:17340"/>
        <dbReference type="ChEBI" id="CHEBI:33019"/>
        <dbReference type="ChEBI" id="CHEBI:61560"/>
        <dbReference type="ChEBI" id="CHEBI:173112"/>
        <dbReference type="EC" id="2.7.7.7"/>
    </reaction>
</comment>
<dbReference type="Gene3D" id="1.20.272.10">
    <property type="match status" value="1"/>
</dbReference>
<evidence type="ECO:0000256" key="5">
    <source>
        <dbReference type="ARBA" id="ARBA00022705"/>
    </source>
</evidence>
<keyword evidence="4 11" id="KW-0548">Nucleotidyltransferase</keyword>
<sequence>MNYLLTGEEQYLLNHKIKEIEKDLGINDMNKIVYNATKHDAQTIISDCNTLPFFSDNKLVIVEQCKFLSATPNEFDIDALIAYLKEPLASTTLILVLEGKKDERKKVVKEIKKLCKDFVFSALNEFDRNNFVTQQLKKRNIQIDRQALSAFYQRCGFDLNRIMQELAKLETYQDTVTIEVVEQLITKPVEDNVFLLSQAIIEQNVKRCFTYVNDFKKVNVEVITLIAMLATQFRFLSQVKTLSNMRMGKQEIARELGAHPYRVEKTLEQVYRRDLGQIQKILNELATLDQRIKMGLVDKNLGFETFLIKYCT</sequence>
<evidence type="ECO:0000256" key="3">
    <source>
        <dbReference type="ARBA" id="ARBA00022679"/>
    </source>
</evidence>
<dbReference type="EC" id="2.7.7.7" evidence="1"/>
<dbReference type="RefSeq" id="WP_307411088.1">
    <property type="nucleotide sequence ID" value="NZ_JAUSUR010000008.1"/>
</dbReference>
<keyword evidence="3 11" id="KW-0808">Transferase</keyword>
<evidence type="ECO:0000313" key="12">
    <source>
        <dbReference type="Proteomes" id="UP001230220"/>
    </source>
</evidence>
<dbReference type="Pfam" id="PF21694">
    <property type="entry name" value="DNA_pol3_delta_C"/>
    <property type="match status" value="1"/>
</dbReference>
<reference evidence="11 12" key="1">
    <citation type="submission" date="2023-07" db="EMBL/GenBank/DDBJ databases">
        <title>Genomic Encyclopedia of Type Strains, Phase IV (KMG-IV): sequencing the most valuable type-strain genomes for metagenomic binning, comparative biology and taxonomic classification.</title>
        <authorList>
            <person name="Goeker M."/>
        </authorList>
    </citation>
    <scope>NUCLEOTIDE SEQUENCE [LARGE SCALE GENOMIC DNA]</scope>
    <source>
        <strain evidence="11 12">DSM 16784</strain>
    </source>
</reference>
<evidence type="ECO:0000259" key="10">
    <source>
        <dbReference type="Pfam" id="PF21694"/>
    </source>
</evidence>
<comment type="similarity">
    <text evidence="7">Belongs to the DNA polymerase HolA subunit family.</text>
</comment>
<evidence type="ECO:0000313" key="11">
    <source>
        <dbReference type="EMBL" id="MDQ0362892.1"/>
    </source>
</evidence>
<name>A0ABU0E7M0_9FIRM</name>
<dbReference type="Proteomes" id="UP001230220">
    <property type="component" value="Unassembled WGS sequence"/>
</dbReference>